<name>A0A2R7YWJ4_9ACTN</name>
<dbReference type="Proteomes" id="UP000244867">
    <property type="component" value="Unassembled WGS sequence"/>
</dbReference>
<keyword evidence="5 6" id="KW-0472">Membrane</keyword>
<gene>
    <name evidence="8" type="ORF">C7S10_13650</name>
</gene>
<protein>
    <submittedName>
        <fullName evidence="8">Cytochrome C biogenesis protein ResC</fullName>
    </submittedName>
</protein>
<dbReference type="GO" id="GO:0016020">
    <property type="term" value="C:membrane"/>
    <property type="evidence" value="ECO:0007669"/>
    <property type="project" value="UniProtKB-SubCell"/>
</dbReference>
<evidence type="ECO:0000256" key="6">
    <source>
        <dbReference type="SAM" id="Phobius"/>
    </source>
</evidence>
<organism evidence="8 9">
    <name type="scientific">Nocardioides currus</name>
    <dbReference type="NCBI Taxonomy" id="2133958"/>
    <lineage>
        <taxon>Bacteria</taxon>
        <taxon>Bacillati</taxon>
        <taxon>Actinomycetota</taxon>
        <taxon>Actinomycetes</taxon>
        <taxon>Propionibacteriales</taxon>
        <taxon>Nocardioidaceae</taxon>
        <taxon>Nocardioides</taxon>
    </lineage>
</organism>
<comment type="similarity">
    <text evidence="2">Belongs to the DsbD family.</text>
</comment>
<feature type="transmembrane region" description="Helical" evidence="6">
    <location>
        <begin position="151"/>
        <end position="176"/>
    </location>
</feature>
<evidence type="ECO:0000313" key="8">
    <source>
        <dbReference type="EMBL" id="PUA80777.1"/>
    </source>
</evidence>
<dbReference type="EMBL" id="PYXZ01000005">
    <property type="protein sequence ID" value="PUA80777.1"/>
    <property type="molecule type" value="Genomic_DNA"/>
</dbReference>
<dbReference type="PANTHER" id="PTHR31272">
    <property type="entry name" value="CYTOCHROME C-TYPE BIOGENESIS PROTEIN HI_1454-RELATED"/>
    <property type="match status" value="1"/>
</dbReference>
<sequence length="265" mass="27145">MPVPQLVGNLQEAVLSGPLVLALVVAAVAGLVSFFSPCCLPLVPVYLGYVSGLADGRDVKGGPVSGYRPQGAGRVVAGTVLFVLGFSTVFTAYGAAFGQLGRALVSHQELLIRVSGAITLLMGLAFLGAFARITALSGTYRPRVSPRIGLAGAPVLGGLFAIGWTPCIGPTLAAVLTLSTTAATAERGALLTFVYSLGLGLPFLVAAFSFGRAGRTFGWVRAHLVLVTRAGGIFLVLIGLAQLLGIWSVATAELQGLISGWRAPL</sequence>
<keyword evidence="9" id="KW-1185">Reference proteome</keyword>
<feature type="transmembrane region" description="Helical" evidence="6">
    <location>
        <begin position="188"/>
        <end position="210"/>
    </location>
</feature>
<accession>A0A2R7YWJ4</accession>
<keyword evidence="3 6" id="KW-0812">Transmembrane</keyword>
<evidence type="ECO:0000256" key="4">
    <source>
        <dbReference type="ARBA" id="ARBA00022989"/>
    </source>
</evidence>
<evidence type="ECO:0000259" key="7">
    <source>
        <dbReference type="Pfam" id="PF02683"/>
    </source>
</evidence>
<feature type="transmembrane region" description="Helical" evidence="6">
    <location>
        <begin position="110"/>
        <end position="130"/>
    </location>
</feature>
<feature type="transmembrane region" description="Helical" evidence="6">
    <location>
        <begin position="222"/>
        <end position="247"/>
    </location>
</feature>
<feature type="domain" description="Cytochrome C biogenesis protein transmembrane" evidence="7">
    <location>
        <begin position="20"/>
        <end position="213"/>
    </location>
</feature>
<dbReference type="PANTHER" id="PTHR31272:SF4">
    <property type="entry name" value="CYTOCHROME C-TYPE BIOGENESIS PROTEIN HI_1454-RELATED"/>
    <property type="match status" value="1"/>
</dbReference>
<comment type="subcellular location">
    <subcellularLocation>
        <location evidence="1">Membrane</location>
        <topology evidence="1">Multi-pass membrane protein</topology>
    </subcellularLocation>
</comment>
<evidence type="ECO:0000313" key="9">
    <source>
        <dbReference type="Proteomes" id="UP000244867"/>
    </source>
</evidence>
<evidence type="ECO:0000256" key="2">
    <source>
        <dbReference type="ARBA" id="ARBA00006143"/>
    </source>
</evidence>
<reference evidence="8 9" key="1">
    <citation type="submission" date="2018-03" db="EMBL/GenBank/DDBJ databases">
        <authorList>
            <person name="Keele B.F."/>
        </authorList>
    </citation>
    <scope>NUCLEOTIDE SEQUENCE [LARGE SCALE GENOMIC DNA]</scope>
    <source>
        <strain evidence="8 9">IB-3</strain>
    </source>
</reference>
<proteinExistence type="inferred from homology"/>
<dbReference type="AlphaFoldDB" id="A0A2R7YWJ4"/>
<comment type="caution">
    <text evidence="8">The sequence shown here is derived from an EMBL/GenBank/DDBJ whole genome shotgun (WGS) entry which is preliminary data.</text>
</comment>
<keyword evidence="4 6" id="KW-1133">Transmembrane helix</keyword>
<dbReference type="InterPro" id="IPR051790">
    <property type="entry name" value="Cytochrome_c-biogenesis_DsbD"/>
</dbReference>
<dbReference type="OrthoDB" id="9803065at2"/>
<feature type="transmembrane region" description="Helical" evidence="6">
    <location>
        <begin position="75"/>
        <end position="98"/>
    </location>
</feature>
<evidence type="ECO:0000256" key="3">
    <source>
        <dbReference type="ARBA" id="ARBA00022692"/>
    </source>
</evidence>
<dbReference type="RefSeq" id="WP_108344969.1">
    <property type="nucleotide sequence ID" value="NZ_PYXZ01000005.1"/>
</dbReference>
<dbReference type="GO" id="GO:0017004">
    <property type="term" value="P:cytochrome complex assembly"/>
    <property type="evidence" value="ECO:0007669"/>
    <property type="project" value="InterPro"/>
</dbReference>
<feature type="transmembrane region" description="Helical" evidence="6">
    <location>
        <begin position="20"/>
        <end position="47"/>
    </location>
</feature>
<dbReference type="Pfam" id="PF02683">
    <property type="entry name" value="DsbD_TM"/>
    <property type="match status" value="1"/>
</dbReference>
<evidence type="ECO:0000256" key="5">
    <source>
        <dbReference type="ARBA" id="ARBA00023136"/>
    </source>
</evidence>
<dbReference type="InterPro" id="IPR003834">
    <property type="entry name" value="Cyt_c_assmbl_TM_dom"/>
</dbReference>
<evidence type="ECO:0000256" key="1">
    <source>
        <dbReference type="ARBA" id="ARBA00004141"/>
    </source>
</evidence>